<protein>
    <recommendedName>
        <fullName evidence="3">Resolvase/invertase-type recombinase catalytic domain-containing protein</fullName>
    </recommendedName>
</protein>
<reference evidence="1" key="1">
    <citation type="journal article" date="2014" name="Int. J. Syst. Evol. Microbiol.">
        <title>Complete genome sequence of Corynebacterium casei LMG S-19264T (=DSM 44701T), isolated from a smear-ripened cheese.</title>
        <authorList>
            <consortium name="US DOE Joint Genome Institute (JGI-PGF)"/>
            <person name="Walter F."/>
            <person name="Albersmeier A."/>
            <person name="Kalinowski J."/>
            <person name="Ruckert C."/>
        </authorList>
    </citation>
    <scope>NUCLEOTIDE SEQUENCE</scope>
    <source>
        <strain evidence="1">CGMCC 4.7272</strain>
    </source>
</reference>
<evidence type="ECO:0000313" key="2">
    <source>
        <dbReference type="Proteomes" id="UP000625682"/>
    </source>
</evidence>
<comment type="caution">
    <text evidence="1">The sequence shown here is derived from an EMBL/GenBank/DDBJ whole genome shotgun (WGS) entry which is preliminary data.</text>
</comment>
<keyword evidence="2" id="KW-1185">Reference proteome</keyword>
<dbReference type="Proteomes" id="UP000625682">
    <property type="component" value="Unassembled WGS sequence"/>
</dbReference>
<evidence type="ECO:0000313" key="1">
    <source>
        <dbReference type="EMBL" id="GGJ34213.1"/>
    </source>
</evidence>
<proteinExistence type="predicted"/>
<organism evidence="1 2">
    <name type="scientific">Streptomyces lacrimifluminis</name>
    <dbReference type="NCBI Taxonomy" id="1500077"/>
    <lineage>
        <taxon>Bacteria</taxon>
        <taxon>Bacillati</taxon>
        <taxon>Actinomycetota</taxon>
        <taxon>Actinomycetes</taxon>
        <taxon>Kitasatosporales</taxon>
        <taxon>Streptomycetaceae</taxon>
        <taxon>Streptomyces</taxon>
    </lineage>
</organism>
<evidence type="ECO:0008006" key="3">
    <source>
        <dbReference type="Google" id="ProtNLM"/>
    </source>
</evidence>
<sequence>MASVSSSDPGGVNYMTSTPIAYGYMRVRNNASDQELKLLDDQLHAYAEAHNLWMTYTYYEWGPGISPHLLVRRLIRDDVRHVIVPSLEQITEHPLMQLLVSEQIALDGGALLYETSEIHGRADVR</sequence>
<dbReference type="AlphaFoldDB" id="A0A917KYI4"/>
<gene>
    <name evidence="1" type="ORF">GCM10012282_33690</name>
</gene>
<name>A0A917KYI4_9ACTN</name>
<dbReference type="EMBL" id="BMMU01000009">
    <property type="protein sequence ID" value="GGJ34213.1"/>
    <property type="molecule type" value="Genomic_DNA"/>
</dbReference>
<reference evidence="1" key="2">
    <citation type="submission" date="2020-09" db="EMBL/GenBank/DDBJ databases">
        <authorList>
            <person name="Sun Q."/>
            <person name="Zhou Y."/>
        </authorList>
    </citation>
    <scope>NUCLEOTIDE SEQUENCE</scope>
    <source>
        <strain evidence="1">CGMCC 4.7272</strain>
    </source>
</reference>
<accession>A0A917KYI4</accession>